<dbReference type="PANTHER" id="PTHR16943">
    <property type="entry name" value="2-METHYLCITRATE DEHYDRATASE-RELATED"/>
    <property type="match status" value="1"/>
</dbReference>
<keyword evidence="5" id="KW-1185">Reference proteome</keyword>
<dbReference type="EMBL" id="MU005770">
    <property type="protein sequence ID" value="KAF2709533.1"/>
    <property type="molecule type" value="Genomic_DNA"/>
</dbReference>
<feature type="domain" description="MmgE/PrpD N-terminal" evidence="2">
    <location>
        <begin position="17"/>
        <end position="269"/>
    </location>
</feature>
<evidence type="ECO:0000313" key="5">
    <source>
        <dbReference type="Proteomes" id="UP000799428"/>
    </source>
</evidence>
<dbReference type="Gene3D" id="1.10.4100.10">
    <property type="entry name" value="2-methylcitrate dehydratase PrpD"/>
    <property type="match status" value="1"/>
</dbReference>
<evidence type="ECO:0000256" key="1">
    <source>
        <dbReference type="ARBA" id="ARBA00006174"/>
    </source>
</evidence>
<organism evidence="4 5">
    <name type="scientific">Pleomassaria siparia CBS 279.74</name>
    <dbReference type="NCBI Taxonomy" id="1314801"/>
    <lineage>
        <taxon>Eukaryota</taxon>
        <taxon>Fungi</taxon>
        <taxon>Dikarya</taxon>
        <taxon>Ascomycota</taxon>
        <taxon>Pezizomycotina</taxon>
        <taxon>Dothideomycetes</taxon>
        <taxon>Pleosporomycetidae</taxon>
        <taxon>Pleosporales</taxon>
        <taxon>Pleomassariaceae</taxon>
        <taxon>Pleomassaria</taxon>
    </lineage>
</organism>
<protein>
    <submittedName>
        <fullName evidence="4">Putative immune-responsive protein</fullName>
    </submittedName>
</protein>
<reference evidence="4" key="1">
    <citation type="journal article" date="2020" name="Stud. Mycol.">
        <title>101 Dothideomycetes genomes: a test case for predicting lifestyles and emergence of pathogens.</title>
        <authorList>
            <person name="Haridas S."/>
            <person name="Albert R."/>
            <person name="Binder M."/>
            <person name="Bloem J."/>
            <person name="Labutti K."/>
            <person name="Salamov A."/>
            <person name="Andreopoulos B."/>
            <person name="Baker S."/>
            <person name="Barry K."/>
            <person name="Bills G."/>
            <person name="Bluhm B."/>
            <person name="Cannon C."/>
            <person name="Castanera R."/>
            <person name="Culley D."/>
            <person name="Daum C."/>
            <person name="Ezra D."/>
            <person name="Gonzalez J."/>
            <person name="Henrissat B."/>
            <person name="Kuo A."/>
            <person name="Liang C."/>
            <person name="Lipzen A."/>
            <person name="Lutzoni F."/>
            <person name="Magnuson J."/>
            <person name="Mondo S."/>
            <person name="Nolan M."/>
            <person name="Ohm R."/>
            <person name="Pangilinan J."/>
            <person name="Park H.-J."/>
            <person name="Ramirez L."/>
            <person name="Alfaro M."/>
            <person name="Sun H."/>
            <person name="Tritt A."/>
            <person name="Yoshinaga Y."/>
            <person name="Zwiers L.-H."/>
            <person name="Turgeon B."/>
            <person name="Goodwin S."/>
            <person name="Spatafora J."/>
            <person name="Crous P."/>
            <person name="Grigoriev I."/>
        </authorList>
    </citation>
    <scope>NUCLEOTIDE SEQUENCE</scope>
    <source>
        <strain evidence="4">CBS 279.74</strain>
    </source>
</reference>
<feature type="non-terminal residue" evidence="4">
    <location>
        <position position="493"/>
    </location>
</feature>
<dbReference type="OrthoDB" id="10267976at2759"/>
<dbReference type="AlphaFoldDB" id="A0A6G1KA76"/>
<dbReference type="Proteomes" id="UP000799428">
    <property type="component" value="Unassembled WGS sequence"/>
</dbReference>
<dbReference type="InterPro" id="IPR036148">
    <property type="entry name" value="MmgE/PrpD_sf"/>
</dbReference>
<evidence type="ECO:0000259" key="2">
    <source>
        <dbReference type="Pfam" id="PF03972"/>
    </source>
</evidence>
<dbReference type="InterPro" id="IPR045336">
    <property type="entry name" value="MmgE_PrpD_N"/>
</dbReference>
<comment type="similarity">
    <text evidence="1">Belongs to the PrpD family.</text>
</comment>
<evidence type="ECO:0000259" key="3">
    <source>
        <dbReference type="Pfam" id="PF19305"/>
    </source>
</evidence>
<dbReference type="SUPFAM" id="SSF103378">
    <property type="entry name" value="2-methylcitrate dehydratase PrpD"/>
    <property type="match status" value="1"/>
</dbReference>
<proteinExistence type="inferred from homology"/>
<sequence length="493" mass="53554">MASPRTSPTDPDGPTGRLCTWIESLILADIPEDMQTRAKHLILDGLACGLIGAHLPWSETAANAVLDMEGEGECAVWGWEKVNIPPLPAALLNSTFLQGFELDDWHDVAPLHSNAILLPALFSAIKHQRQRQHQHQHQGTSSAVPITGNALIVATIAGYETGPRIGRALNGAHMLSMGWHSGAVFGPPTAAASVCKLLSLPAATMEDALGIACTQAGGLMSAQFESEVKRMQHGFAARNGLFAALLAEGGYVGIKRVLEREYGGYLSCFSLGSGKSPPYQADEVSKGLGETWQMQGIRVKQHACMAGIHCVIECVQALQDEHPHRMKHPKRIAKVQVHVGEANFHHGGWQARRPLTVTGAQMSTTYCAATQLVDGQVLPEQFSASNLERDDVWAVQGKIECKRDEAYDGTYKARVTVEFDDGEKLVKELDGPKTVTKGVENKDIVEKWRAMTKGVIDDERRARIEDVVLNLDKVDDVTELADLLEKTTVSPIA</sequence>
<gene>
    <name evidence="4" type="ORF">K504DRAFT_406807</name>
</gene>
<dbReference type="InterPro" id="IPR042183">
    <property type="entry name" value="MmgE/PrpD_sf_1"/>
</dbReference>
<dbReference type="InterPro" id="IPR005656">
    <property type="entry name" value="MmgE_PrpD"/>
</dbReference>
<dbReference type="PANTHER" id="PTHR16943:SF8">
    <property type="entry name" value="2-METHYLCITRATE DEHYDRATASE"/>
    <property type="match status" value="1"/>
</dbReference>
<dbReference type="Pfam" id="PF03972">
    <property type="entry name" value="MmgE_PrpD_N"/>
    <property type="match status" value="1"/>
</dbReference>
<accession>A0A6G1KA76</accession>
<dbReference type="Pfam" id="PF19305">
    <property type="entry name" value="MmgE_PrpD_C"/>
    <property type="match status" value="1"/>
</dbReference>
<name>A0A6G1KA76_9PLEO</name>
<evidence type="ECO:0000313" key="4">
    <source>
        <dbReference type="EMBL" id="KAF2709533.1"/>
    </source>
</evidence>
<dbReference type="GO" id="GO:0016829">
    <property type="term" value="F:lyase activity"/>
    <property type="evidence" value="ECO:0007669"/>
    <property type="project" value="InterPro"/>
</dbReference>
<feature type="domain" description="MmgE/PrpD C-terminal" evidence="3">
    <location>
        <begin position="302"/>
        <end position="472"/>
    </location>
</feature>
<dbReference type="InterPro" id="IPR042188">
    <property type="entry name" value="MmgE/PrpD_sf_2"/>
</dbReference>
<dbReference type="InterPro" id="IPR045337">
    <property type="entry name" value="MmgE_PrpD_C"/>
</dbReference>
<dbReference type="Gene3D" id="3.30.1330.120">
    <property type="entry name" value="2-methylcitrate dehydratase PrpD"/>
    <property type="match status" value="1"/>
</dbReference>